<dbReference type="Pfam" id="PF00535">
    <property type="entry name" value="Glycos_transf_2"/>
    <property type="match status" value="1"/>
</dbReference>
<dbReference type="Gene3D" id="3.90.550.10">
    <property type="entry name" value="Spore Coat Polysaccharide Biosynthesis Protein SpsA, Chain A"/>
    <property type="match status" value="1"/>
</dbReference>
<organism evidence="2 3">
    <name type="scientific">Candidatus Bipolaricaulis anaerobius</name>
    <dbReference type="NCBI Taxonomy" id="2026885"/>
    <lineage>
        <taxon>Bacteria</taxon>
        <taxon>Candidatus Bipolaricaulota</taxon>
        <taxon>Candidatus Bipolaricaulia</taxon>
        <taxon>Candidatus Bipolaricaulales</taxon>
        <taxon>Candidatus Bipolaricaulaceae</taxon>
        <taxon>Candidatus Bipolaricaulis</taxon>
    </lineage>
</organism>
<evidence type="ECO:0000313" key="2">
    <source>
        <dbReference type="EMBL" id="SQD92641.1"/>
    </source>
</evidence>
<dbReference type="AlphaFoldDB" id="A0A2X3KJ28"/>
<keyword evidence="3" id="KW-1185">Reference proteome</keyword>
<gene>
    <name evidence="2" type="ORF">BARAN1_0617</name>
</gene>
<dbReference type="OrthoDB" id="9802649at2"/>
<dbReference type="RefSeq" id="WP_157959419.1">
    <property type="nucleotide sequence ID" value="NZ_LS483254.1"/>
</dbReference>
<evidence type="ECO:0000313" key="3">
    <source>
        <dbReference type="Proteomes" id="UP000249818"/>
    </source>
</evidence>
<reference evidence="3" key="1">
    <citation type="submission" date="2018-05" db="EMBL/GenBank/DDBJ databases">
        <authorList>
            <person name="Hao L."/>
        </authorList>
    </citation>
    <scope>NUCLEOTIDE SEQUENCE [LARGE SCALE GENOMIC DNA]</scope>
</reference>
<dbReference type="Proteomes" id="UP000249818">
    <property type="component" value="Chromosome BARAN1"/>
</dbReference>
<feature type="domain" description="Glycosyltransferase 2-like" evidence="1">
    <location>
        <begin position="11"/>
        <end position="109"/>
    </location>
</feature>
<dbReference type="PANTHER" id="PTHR22916">
    <property type="entry name" value="GLYCOSYLTRANSFERASE"/>
    <property type="match status" value="1"/>
</dbReference>
<dbReference type="GO" id="GO:0016758">
    <property type="term" value="F:hexosyltransferase activity"/>
    <property type="evidence" value="ECO:0007669"/>
    <property type="project" value="UniProtKB-ARBA"/>
</dbReference>
<dbReference type="CDD" id="cd00761">
    <property type="entry name" value="Glyco_tranf_GTA_type"/>
    <property type="match status" value="1"/>
</dbReference>
<dbReference type="SUPFAM" id="SSF53448">
    <property type="entry name" value="Nucleotide-diphospho-sugar transferases"/>
    <property type="match status" value="1"/>
</dbReference>
<dbReference type="InterPro" id="IPR001173">
    <property type="entry name" value="Glyco_trans_2-like"/>
</dbReference>
<dbReference type="PANTHER" id="PTHR22916:SF3">
    <property type="entry name" value="UDP-GLCNAC:BETAGAL BETA-1,3-N-ACETYLGLUCOSAMINYLTRANSFERASE-LIKE PROTEIN 1"/>
    <property type="match status" value="1"/>
</dbReference>
<name>A0A2X3KJ28_9BACT</name>
<dbReference type="InterPro" id="IPR029044">
    <property type="entry name" value="Nucleotide-diphossugar_trans"/>
</dbReference>
<protein>
    <recommendedName>
        <fullName evidence="1">Glycosyltransferase 2-like domain-containing protein</fullName>
    </recommendedName>
</protein>
<proteinExistence type="predicted"/>
<evidence type="ECO:0000259" key="1">
    <source>
        <dbReference type="Pfam" id="PF00535"/>
    </source>
</evidence>
<dbReference type="KEGG" id="bana:BARAN1_0617"/>
<accession>A0A2X3KJ28</accession>
<sequence>MSPSNQSPRITVLTPTFNRVQLLSRIHQSLVAQTGRDFEWIVVDDGSTDGTGVLVQAWAAESPFPIRYVWQENAGKHVAVNRGVQLARGELLLILDSDDWLVPNALARVGYWWGSIPEAQRDEFAGVAGLCAFPSGEVVGTRFPKDVLDSNSIEVRVRYRVQGDKCEVWRTDVLRQHPFPEDLGSFVTEGLVWNRIARRYGLRFVNEVWMVKEYQPHGLSARSLELRVGSPQAAKVYYKEFAETPDMGIPFTRRLREYANFTRFSLHGQIPLAQQAIEVRFKGLWAAATPIGFLLYLRDRLKLGGQRRRR</sequence>
<dbReference type="EMBL" id="LS483254">
    <property type="protein sequence ID" value="SQD92641.1"/>
    <property type="molecule type" value="Genomic_DNA"/>
</dbReference>